<dbReference type="Proteomes" id="UP001176940">
    <property type="component" value="Unassembled WGS sequence"/>
</dbReference>
<dbReference type="EMBL" id="CAUEEQ010004888">
    <property type="protein sequence ID" value="CAJ0928207.1"/>
    <property type="molecule type" value="Genomic_DNA"/>
</dbReference>
<evidence type="ECO:0000313" key="2">
    <source>
        <dbReference type="Proteomes" id="UP001176940"/>
    </source>
</evidence>
<gene>
    <name evidence="1" type="ORF">RIMI_LOCUS3283747</name>
</gene>
<proteinExistence type="predicted"/>
<name>A0ABN9L193_9NEOB</name>
<organism evidence="1 2">
    <name type="scientific">Ranitomeya imitator</name>
    <name type="common">mimic poison frog</name>
    <dbReference type="NCBI Taxonomy" id="111125"/>
    <lineage>
        <taxon>Eukaryota</taxon>
        <taxon>Metazoa</taxon>
        <taxon>Chordata</taxon>
        <taxon>Craniata</taxon>
        <taxon>Vertebrata</taxon>
        <taxon>Euteleostomi</taxon>
        <taxon>Amphibia</taxon>
        <taxon>Batrachia</taxon>
        <taxon>Anura</taxon>
        <taxon>Neobatrachia</taxon>
        <taxon>Hyloidea</taxon>
        <taxon>Dendrobatidae</taxon>
        <taxon>Dendrobatinae</taxon>
        <taxon>Ranitomeya</taxon>
    </lineage>
</organism>
<feature type="non-terminal residue" evidence="1">
    <location>
        <position position="1"/>
    </location>
</feature>
<keyword evidence="2" id="KW-1185">Reference proteome</keyword>
<dbReference type="PANTHER" id="PTHR21301:SF12">
    <property type="match status" value="1"/>
</dbReference>
<accession>A0ABN9L193</accession>
<evidence type="ECO:0008006" key="3">
    <source>
        <dbReference type="Google" id="ProtNLM"/>
    </source>
</evidence>
<evidence type="ECO:0000313" key="1">
    <source>
        <dbReference type="EMBL" id="CAJ0928207.1"/>
    </source>
</evidence>
<sequence length="311" mass="35505">EKRALSALKDNKQIVIKPADKGGSIVVLDRDYYMQEIRTQLSDLDTYQPIGNNSTFEISREIKDLVAHYTTTGTIDIKLGEFLVKQHPVTPVFYTLPKIHKHPLRPPGHPIVASTESLLSPLAITLEKILSPLVPRIKSYLKDTTGFLTSLKNIGRLPINCLLVSMDVNSLYTSIRHQDGIESVMSFLSSHTNFSIQQQKFCKDLLTLRKGTAMGSNMAPPYANIFMDHFELTYVYTHPSFMSYVIYWRRYIDYIFLIWTGDAETLDNFYRDLKSSLPGLTFSLSHDPVSMNFLDTKSSLMNIEKLRRISL</sequence>
<protein>
    <recommendedName>
        <fullName evidence="3">Reverse transcriptase domain-containing protein</fullName>
    </recommendedName>
</protein>
<comment type="caution">
    <text evidence="1">The sequence shown here is derived from an EMBL/GenBank/DDBJ whole genome shotgun (WGS) entry which is preliminary data.</text>
</comment>
<reference evidence="1" key="1">
    <citation type="submission" date="2023-07" db="EMBL/GenBank/DDBJ databases">
        <authorList>
            <person name="Stuckert A."/>
        </authorList>
    </citation>
    <scope>NUCLEOTIDE SEQUENCE</scope>
</reference>
<dbReference type="PANTHER" id="PTHR21301">
    <property type="entry name" value="REVERSE TRANSCRIPTASE"/>
    <property type="match status" value="1"/>
</dbReference>